<dbReference type="AlphaFoldDB" id="A0A0V1ET84"/>
<sequence length="69" mass="7887">MYLIRYAICDLQVHFQVRGPGQVHKSFFYAQYNRNREMGLVCLSSLSAAAILPLRDSFLNSWPKACCST</sequence>
<evidence type="ECO:0000313" key="1">
    <source>
        <dbReference type="EMBL" id="KRY76927.1"/>
    </source>
</evidence>
<dbReference type="Proteomes" id="UP000054632">
    <property type="component" value="Unassembled WGS sequence"/>
</dbReference>
<proteinExistence type="predicted"/>
<dbReference type="EMBL" id="JYDR01000009">
    <property type="protein sequence ID" value="KRY76927.1"/>
    <property type="molecule type" value="Genomic_DNA"/>
</dbReference>
<comment type="caution">
    <text evidence="1">The sequence shown here is derived from an EMBL/GenBank/DDBJ whole genome shotgun (WGS) entry which is preliminary data.</text>
</comment>
<evidence type="ECO:0000313" key="2">
    <source>
        <dbReference type="Proteomes" id="UP000054632"/>
    </source>
</evidence>
<name>A0A0V1ET84_TRIPS</name>
<organism evidence="1 2">
    <name type="scientific">Trichinella pseudospiralis</name>
    <name type="common">Parasitic roundworm</name>
    <dbReference type="NCBI Taxonomy" id="6337"/>
    <lineage>
        <taxon>Eukaryota</taxon>
        <taxon>Metazoa</taxon>
        <taxon>Ecdysozoa</taxon>
        <taxon>Nematoda</taxon>
        <taxon>Enoplea</taxon>
        <taxon>Dorylaimia</taxon>
        <taxon>Trichinellida</taxon>
        <taxon>Trichinellidae</taxon>
        <taxon>Trichinella</taxon>
    </lineage>
</organism>
<reference evidence="1 2" key="1">
    <citation type="submission" date="2015-01" db="EMBL/GenBank/DDBJ databases">
        <title>Evolution of Trichinella species and genotypes.</title>
        <authorList>
            <person name="Korhonen P.K."/>
            <person name="Edoardo P."/>
            <person name="Giuseppe L.R."/>
            <person name="Gasser R.B."/>
        </authorList>
    </citation>
    <scope>NUCLEOTIDE SEQUENCE [LARGE SCALE GENOMIC DNA]</scope>
    <source>
        <strain evidence="1">ISS13</strain>
    </source>
</reference>
<protein>
    <submittedName>
        <fullName evidence="1">Uncharacterized protein</fullName>
    </submittedName>
</protein>
<gene>
    <name evidence="1" type="ORF">T4A_12253</name>
</gene>
<accession>A0A0V1ET84</accession>